<dbReference type="InterPro" id="IPR009056">
    <property type="entry name" value="Cyt_c-like_dom"/>
</dbReference>
<dbReference type="RefSeq" id="XP_015653590.1">
    <property type="nucleotide sequence ID" value="XM_015807932.1"/>
</dbReference>
<feature type="domain" description="Cytochrome c" evidence="5">
    <location>
        <begin position="2100"/>
        <end position="2220"/>
    </location>
</feature>
<dbReference type="GeneID" id="26909096"/>
<gene>
    <name evidence="6" type="ORF">ABB37_08813</name>
</gene>
<dbReference type="GO" id="GO:0020037">
    <property type="term" value="F:heme binding"/>
    <property type="evidence" value="ECO:0007669"/>
    <property type="project" value="InterPro"/>
</dbReference>
<evidence type="ECO:0000313" key="7">
    <source>
        <dbReference type="Proteomes" id="UP000037923"/>
    </source>
</evidence>
<dbReference type="InterPro" id="IPR011990">
    <property type="entry name" value="TPR-like_helical_dom_sf"/>
</dbReference>
<sequence length="3178" mass="343409">MRGRRASLRLLSSSSTRRSALYTAAPQQAKEFDPFSCHHAHTPLRVGAVGAALCSPLHTTVRFFASANEAETTVPPIRSTQELHTTLLSFAHAAASTANHLRDAAVSHRSNDDDIITPVQQNANKTHSTGVTHASLEENVDSGLSGTTEAILPPSTSTGTEDRLLQQLLLHRRRRRRHQRAKNAAAGSSEAREYLPSRHASSSLFPHLTPTSSAAGKQVGVVAASSLRGAASWTRAFDLFSEAVQQHHVSPTTQHFNLLLYIAQQHRLWSRMDDVEEFQAHLLASVQQLIAEKRKAERRSGRVCEGNAGGQSSMESASPQRASLTASSSATFSANQIAELQEMESALMPNAQTYELLIAAALARGSWSRALEYCEMRTRSGVAVLTDSCVRQVLQVYALAETTAATTSGGAWFVSPPIEPHPSPPRRLRTDQQGPGLRTAAQPRSTTSTNTTPSSSLTRSPSSASLPEQYWSVALAFFRSSLHRVTSMQTVWAIVSLMHRSGQQHAVLQIVNEDCRELVQAHLLSLASHALMDPKERAALLQMLWAVSNAAREVGDWRVAQQLLRDVVELRRQLVYSYSSSAGKLWGALSPLHCSTSSAGISLPSVTDETNAADETLYANTDDEESRMTSELQLSQYVLQSTLHTLRRVRRYSDMVELYRTSPHRIAGSGGVPAGKAEAEAGEVARVWRTMWTPQAVSFVAQAGLATGDLDLLLGLCGFADGSDDAACTLDLATSAPSTPFDTPADVYDAALRLLQSRILQHHLHPQATTASTAADDEENLQTNSLQRYVALSQRVYAAYRLRALEAVDEETSPYRQYLQRVSKPTTQHQQQHEQKNRSLSGTSSFLSATHAPLVQLLARSLQTGITTAAATYSLLQQALAEFKRIRRPDTLTIALVMDFVRSQTRFTDAPDLSSKQPPPYLTDPEAQSIVLAVQQIFDTVLAEERLDSVQLVVVVNASSSSPYTQPPSPSDNVSLQQLKALSVVTSATVLMSFDILARAQPLVLLRFIPRTVHFGWLPRELAAAQLHAAQRAVVAWTAARQQHTARQMPLSDTSKLPSPNTAASSGAAVAVFVRLYAQCTVAVSAAPSSSSSLSVQQQVLAAAAQVLTELQRMTAGRSTTAAMATFKHTLQDAWKGDAAARHIREASSVVSEAPARQRVARNAELEVAVVASINALVQQIGASTVHRWTMWGDCADLLDRYLSSPLAEHTLSAAEDNAETGSHGWGWAAAPSLETLRVLRTFLRQCDKAEAPFVEYVTMRWVLGCGGDALGDGTADETGSKRVTPAVSKLRDICSQSPRSQGSSHTSVGEPLSKTPIPLSSLQMETMLLLLDAFAWACRRRDKPLARRLYASLAPWIDVLLNLNPPLSNGGTVLSKQLEHLRDAAQSTYMTLLQCLSNGARSDVLRDWPVLQDVLRHLTASASSQQQLTGSSAASSSTAFTRLRSTAVLVDGIAAVVAKLQRTFYFLVVQLALDTHRAVARVHASSEGTRDTPPRFPVEPHGRHAIESAAEAFSSWCTAEFLPGLVFPCLRRCAEGDAAAEGGVALRTFLVVSLHRTAAAVSAVDFVAFVWHTRFRPTRTRKAEEEGDVDPSEASTQVLARYRQRGLQLFTAQLRWADTASAMTRPLRLWLLFAAHAPATTSAAPASITAVAELCRDLTSLEMLYALHEPSFFGETSAAVPSFFHLLLQQVDELTTAMRTRAASTSVVASSSADASSVHSSSTTAALPRLGDGCSPMELLTTPLLHFTPSVLRVLQQAAQQVLSVSLCEGTVDVQAVRSGVRQLTDVREGAASDSFPSSSLVHLPPALLRRCLAWPGQPTTYPVLLRAVEVAAYETLREPAAVVDVLSSMTQLRLAESALAAHAAGGRRADRETGASSAHMFLAFYLQSAALRRASPVNAQVCLAALLACASATTVTNDAACFAPPPPQDVITLLSAFPHVVSLHLFQQWQRRALAAHQESVLRSWMLLLLWGGTQTSAPTGAPTARTPWRSSVQVYSRQAPAPFPLPLRRAALQWLVLTHGTVLPPSVPSFSTSPKEEDAAASGHRLVALFNVASDAFVDLVKRPATPVEAPQAVRQHPLSIPTPFSAHSSSDENSSGQVQEEAEVVSVVRTAVSHCLTCHAVQQLLLQYPAVGTASTSSPQTQHQKDSETLRTPLRPCAVELEALVRVLPAPAQDDARARFSSNAKPPYDNASLTHLLLSAGEEKQQGVKEWAVSLARWIDDRAAQQKDSATSSTSLVPPPPPSLTMPPSSPEMATWKDMYASLHAAAAGLLQHATTSSSPSSSLSQDYNDFYADAEQRMAPLRSMLESFVRAGARLHAAHETAGAADEASACVNALLLFTCVYIPLASSACACPSHTIALLRHELLALLRALYPPQFALDAPPSASLSLYEWVVQQHVRPLVAFPAAAPPPPSSISSSSASTVVVVASLQPWAVGVLILHHLSVLVWVLGAGSSSHAAVFDGIYASARELFQQTSQDLLEMYSLFSVAGSSAALLLRGAVRTWMQAGVLLGDSRTLMWFGQRLTARLVCRQQESDSEAGSSIACVEEAKAAVDWLEVVSVAAVCAAVCNGGAGSGKAEETLMRFLSALPLLRVGDASAPSGVYASLLRLWLENIQRLSSQATVPSLEKQKRKQTMATRSSTLLLLQHRSYATRLVHSQPFSVVFQLPPKRSEQAKDAAGSTSGDNAEVLAECLRGKVADYLAGPSTAYPPLHTSSPLPEPFVKETARGTAPASLPLTSESVRAAMRCIAAATTEDMQTFVHLESTKRNATLHEPTHAHRPSTARNVEKMKRGRTVQEAWHLMERAALHHRQRLHSGDGVSATPSPLVPIVEWAPLFLGGSVAAIPHTIHFIRPAVSEVVILESCRGWAEAVEVLQHSLRTLQHTGATPVQQYMVQLLLQRLRTTSSLSGLTEADRVKDTPACEFGARLDSFVYRVAAAPISSCDAVSDGEDKNLQRLWRQLLGGHEAHGAAALVCRLIDLLLDSYRCHSAPRSSSATTSTLIDQHTLKEALRCSVHDAVVTAALFRLFWAQQYQGVKGAHAFLSALRAAKLARDEPLAVRAIFTYLWVVTPGTLPQRTELWRTQVLSLLGKQNDALSMVTTLTAAKEAQRMTDASYPLSVEAHGTVWKSWTVLCRMGIVPEAVALDVVDVFKALHRLSEVEELMVTTGYTLKKQ</sequence>
<evidence type="ECO:0000256" key="1">
    <source>
        <dbReference type="ARBA" id="ARBA00022723"/>
    </source>
</evidence>
<evidence type="ECO:0000313" key="6">
    <source>
        <dbReference type="EMBL" id="KPA75151.1"/>
    </source>
</evidence>
<dbReference type="OMA" id="PNAQTYE"/>
<keyword evidence="7" id="KW-1185">Reference proteome</keyword>
<keyword evidence="2 3" id="KW-0408">Iron</keyword>
<organism evidence="6 7">
    <name type="scientific">Leptomonas pyrrhocoris</name>
    <name type="common">Firebug parasite</name>
    <dbReference type="NCBI Taxonomy" id="157538"/>
    <lineage>
        <taxon>Eukaryota</taxon>
        <taxon>Discoba</taxon>
        <taxon>Euglenozoa</taxon>
        <taxon>Kinetoplastea</taxon>
        <taxon>Metakinetoplastina</taxon>
        <taxon>Trypanosomatida</taxon>
        <taxon>Trypanosomatidae</taxon>
        <taxon>Leishmaniinae</taxon>
        <taxon>Leptomonas</taxon>
    </lineage>
</organism>
<keyword evidence="1 3" id="KW-0479">Metal-binding</keyword>
<feature type="region of interest" description="Disordered" evidence="4">
    <location>
        <begin position="300"/>
        <end position="321"/>
    </location>
</feature>
<dbReference type="GO" id="GO:0009055">
    <property type="term" value="F:electron transfer activity"/>
    <property type="evidence" value="ECO:0007669"/>
    <property type="project" value="InterPro"/>
</dbReference>
<name>A0A0N0VDF3_LEPPY</name>
<evidence type="ECO:0000256" key="2">
    <source>
        <dbReference type="ARBA" id="ARBA00023004"/>
    </source>
</evidence>
<feature type="compositionally biased region" description="Pro residues" evidence="4">
    <location>
        <begin position="2241"/>
        <end position="2254"/>
    </location>
</feature>
<feature type="region of interest" description="Disordered" evidence="4">
    <location>
        <begin position="2228"/>
        <end position="2255"/>
    </location>
</feature>
<dbReference type="GO" id="GO:0046872">
    <property type="term" value="F:metal ion binding"/>
    <property type="evidence" value="ECO:0007669"/>
    <property type="project" value="UniProtKB-KW"/>
</dbReference>
<feature type="compositionally biased region" description="Polar residues" evidence="4">
    <location>
        <begin position="142"/>
        <end position="159"/>
    </location>
</feature>
<proteinExistence type="predicted"/>
<feature type="compositionally biased region" description="Low complexity" evidence="4">
    <location>
        <begin position="443"/>
        <end position="463"/>
    </location>
</feature>
<reference evidence="6 7" key="1">
    <citation type="submission" date="2015-07" db="EMBL/GenBank/DDBJ databases">
        <title>High-quality genome of monoxenous trypanosomatid Leptomonas pyrrhocoris.</title>
        <authorList>
            <person name="Flegontov P."/>
            <person name="Butenko A."/>
            <person name="Firsov S."/>
            <person name="Vlcek C."/>
            <person name="Logacheva M.D."/>
            <person name="Field M."/>
            <person name="Filatov D."/>
            <person name="Flegontova O."/>
            <person name="Gerasimov E."/>
            <person name="Jackson A.P."/>
            <person name="Kelly S."/>
            <person name="Opperdoes F."/>
            <person name="O'Reilly A."/>
            <person name="Votypka J."/>
            <person name="Yurchenko V."/>
            <person name="Lukes J."/>
        </authorList>
    </citation>
    <scope>NUCLEOTIDE SEQUENCE [LARGE SCALE GENOMIC DNA]</scope>
    <source>
        <strain evidence="6">H10</strain>
    </source>
</reference>
<feature type="compositionally biased region" description="Polar residues" evidence="4">
    <location>
        <begin position="1295"/>
        <end position="1308"/>
    </location>
</feature>
<keyword evidence="3" id="KW-0349">Heme</keyword>
<feature type="region of interest" description="Disordered" evidence="4">
    <location>
        <begin position="410"/>
        <end position="463"/>
    </location>
</feature>
<protein>
    <recommendedName>
        <fullName evidence="5">Cytochrome c domain-containing protein</fullName>
    </recommendedName>
</protein>
<feature type="region of interest" description="Disordered" evidence="4">
    <location>
        <begin position="1294"/>
        <end position="1313"/>
    </location>
</feature>
<comment type="caution">
    <text evidence="6">The sequence shown here is derived from an EMBL/GenBank/DDBJ whole genome shotgun (WGS) entry which is preliminary data.</text>
</comment>
<feature type="region of interest" description="Disordered" evidence="4">
    <location>
        <begin position="142"/>
        <end position="207"/>
    </location>
</feature>
<evidence type="ECO:0000259" key="5">
    <source>
        <dbReference type="PROSITE" id="PS51007"/>
    </source>
</evidence>
<evidence type="ECO:0000256" key="3">
    <source>
        <dbReference type="PROSITE-ProRule" id="PRU00433"/>
    </source>
</evidence>
<evidence type="ECO:0000256" key="4">
    <source>
        <dbReference type="SAM" id="MobiDB-lite"/>
    </source>
</evidence>
<feature type="region of interest" description="Disordered" evidence="4">
    <location>
        <begin position="2072"/>
        <end position="2102"/>
    </location>
</feature>
<dbReference type="PROSITE" id="PS51007">
    <property type="entry name" value="CYTC"/>
    <property type="match status" value="1"/>
</dbReference>
<feature type="compositionally biased region" description="Polar residues" evidence="4">
    <location>
        <begin position="310"/>
        <end position="321"/>
    </location>
</feature>
<dbReference type="VEuPathDB" id="TriTrypDB:LpyrH10_26_1080"/>
<dbReference type="EMBL" id="LGTL01000026">
    <property type="protein sequence ID" value="KPA75151.1"/>
    <property type="molecule type" value="Genomic_DNA"/>
</dbReference>
<accession>A0A0N0VDF3</accession>
<dbReference type="OrthoDB" id="273717at2759"/>
<feature type="region of interest" description="Disordered" evidence="4">
    <location>
        <begin position="815"/>
        <end position="842"/>
    </location>
</feature>
<dbReference type="Proteomes" id="UP000037923">
    <property type="component" value="Unassembled WGS sequence"/>
</dbReference>
<dbReference type="Gene3D" id="1.25.40.10">
    <property type="entry name" value="Tetratricopeptide repeat domain"/>
    <property type="match status" value="1"/>
</dbReference>
<feature type="compositionally biased region" description="Basic residues" evidence="4">
    <location>
        <begin position="170"/>
        <end position="181"/>
    </location>
</feature>